<evidence type="ECO:0008006" key="3">
    <source>
        <dbReference type="Google" id="ProtNLM"/>
    </source>
</evidence>
<dbReference type="EMBL" id="CAJZAH010000002">
    <property type="protein sequence ID" value="CAG9172260.1"/>
    <property type="molecule type" value="Genomic_DNA"/>
</dbReference>
<dbReference type="Proteomes" id="UP000721236">
    <property type="component" value="Unassembled WGS sequence"/>
</dbReference>
<keyword evidence="2" id="KW-1185">Reference proteome</keyword>
<name>A0ABN7YJI0_9BURK</name>
<dbReference type="RefSeq" id="WP_224041347.1">
    <property type="nucleotide sequence ID" value="NZ_CAJZAH010000002.1"/>
</dbReference>
<reference evidence="1 2" key="1">
    <citation type="submission" date="2021-08" db="EMBL/GenBank/DDBJ databases">
        <authorList>
            <person name="Peeters C."/>
        </authorList>
    </citation>
    <scope>NUCLEOTIDE SEQUENCE [LARGE SCALE GENOMIC DNA]</scope>
    <source>
        <strain evidence="1 2">LMG 21510</strain>
    </source>
</reference>
<protein>
    <recommendedName>
        <fullName evidence="3">DUF2612 domain-containing protein</fullName>
    </recommendedName>
</protein>
<proteinExistence type="predicted"/>
<sequence>MDLEQDHPGTGWGRWLSQFEGKPKLEALVRALLKPAQGIQGALRDLFDRRWLDAAEGRQLDGIGEIVGLPRVIDEAIFTAFFGFVGQPAINGFGQARIRRAYEKPLVGSTTLQDPEYRKLLYWKIALNNGHGTAPEIAAALKPIFDVSRVIVEDAGNARIRIWVSKIPGPTDVLMNNPYRWVPKAAGVGVKIITGSSETPFGFSGQGFYGFGAGVMTRGI</sequence>
<evidence type="ECO:0000313" key="1">
    <source>
        <dbReference type="EMBL" id="CAG9172260.1"/>
    </source>
</evidence>
<accession>A0ABN7YJI0</accession>
<dbReference type="InterPro" id="IPR021283">
    <property type="entry name" value="Phage_Wedge1"/>
</dbReference>
<organism evidence="1 2">
    <name type="scientific">Cupriavidus respiraculi</name>
    <dbReference type="NCBI Taxonomy" id="195930"/>
    <lineage>
        <taxon>Bacteria</taxon>
        <taxon>Pseudomonadati</taxon>
        <taxon>Pseudomonadota</taxon>
        <taxon>Betaproteobacteria</taxon>
        <taxon>Burkholderiales</taxon>
        <taxon>Burkholderiaceae</taxon>
        <taxon>Cupriavidus</taxon>
    </lineage>
</organism>
<gene>
    <name evidence="1" type="ORF">LMG21510_01915</name>
</gene>
<dbReference type="Pfam" id="PF11041">
    <property type="entry name" value="Phage_Wedge1"/>
    <property type="match status" value="1"/>
</dbReference>
<evidence type="ECO:0000313" key="2">
    <source>
        <dbReference type="Proteomes" id="UP000721236"/>
    </source>
</evidence>
<comment type="caution">
    <text evidence="1">The sequence shown here is derived from an EMBL/GenBank/DDBJ whole genome shotgun (WGS) entry which is preliminary data.</text>
</comment>